<name>A0A4Y8QA23_9BACL</name>
<reference evidence="2 3" key="1">
    <citation type="submission" date="2017-03" db="EMBL/GenBank/DDBJ databases">
        <title>Isolation of Levoglucosan Utilizing Bacteria.</title>
        <authorList>
            <person name="Arya A.S."/>
        </authorList>
    </citation>
    <scope>NUCLEOTIDE SEQUENCE [LARGE SCALE GENOMIC DNA]</scope>
    <source>
        <strain evidence="2 3">MEC069</strain>
    </source>
</reference>
<protein>
    <recommendedName>
        <fullName evidence="1">DUF6933 domain-containing protein</fullName>
    </recommendedName>
</protein>
<feature type="domain" description="DUF6933" evidence="1">
    <location>
        <begin position="9"/>
        <end position="75"/>
    </location>
</feature>
<dbReference type="Pfam" id="PF22016">
    <property type="entry name" value="DUF6933"/>
    <property type="match status" value="1"/>
</dbReference>
<dbReference type="Proteomes" id="UP000298246">
    <property type="component" value="Unassembled WGS sequence"/>
</dbReference>
<keyword evidence="3" id="KW-1185">Reference proteome</keyword>
<dbReference type="EMBL" id="MYFO01000004">
    <property type="protein sequence ID" value="TFE90536.1"/>
    <property type="molecule type" value="Genomic_DNA"/>
</dbReference>
<evidence type="ECO:0000313" key="2">
    <source>
        <dbReference type="EMBL" id="TFE90536.1"/>
    </source>
</evidence>
<evidence type="ECO:0000259" key="1">
    <source>
        <dbReference type="Pfam" id="PF22016"/>
    </source>
</evidence>
<comment type="caution">
    <text evidence="2">The sequence shown here is derived from an EMBL/GenBank/DDBJ whole genome shotgun (WGS) entry which is preliminary data.</text>
</comment>
<proteinExistence type="predicted"/>
<accession>A0A4Y8QA23</accession>
<gene>
    <name evidence="2" type="ORF">B5M42_04520</name>
</gene>
<dbReference type="AlphaFoldDB" id="A0A4Y8QA23"/>
<dbReference type="InterPro" id="IPR053864">
    <property type="entry name" value="DUF6933"/>
</dbReference>
<evidence type="ECO:0000313" key="3">
    <source>
        <dbReference type="Proteomes" id="UP000298246"/>
    </source>
</evidence>
<sequence length="84" mass="10139">MHLDILKSFCWHVSILQLRRKHILFVNDLSRLCLVVDGIRSGQFLKLQEKFMNELKEYLDLEGLKKSHIYQYLDQQLESFSKNR</sequence>
<organism evidence="2 3">
    <name type="scientific">Paenibacillus athensensis</name>
    <dbReference type="NCBI Taxonomy" id="1967502"/>
    <lineage>
        <taxon>Bacteria</taxon>
        <taxon>Bacillati</taxon>
        <taxon>Bacillota</taxon>
        <taxon>Bacilli</taxon>
        <taxon>Bacillales</taxon>
        <taxon>Paenibacillaceae</taxon>
        <taxon>Paenibacillus</taxon>
    </lineage>
</organism>